<feature type="transmembrane region" description="Helical" evidence="1">
    <location>
        <begin position="301"/>
        <end position="322"/>
    </location>
</feature>
<evidence type="ECO:0000256" key="1">
    <source>
        <dbReference type="SAM" id="Phobius"/>
    </source>
</evidence>
<dbReference type="RefSeq" id="WP_240591920.1">
    <property type="nucleotide sequence ID" value="NZ_JAKUDL010000006.1"/>
</dbReference>
<keyword evidence="3" id="KW-1185">Reference proteome</keyword>
<reference evidence="2 3" key="1">
    <citation type="submission" date="2022-02" db="EMBL/GenBank/DDBJ databases">
        <title>The genome sequence of Shewanella sp. 3B26.</title>
        <authorList>
            <person name="Du J."/>
        </authorList>
    </citation>
    <scope>NUCLEOTIDE SEQUENCE [LARGE SCALE GENOMIC DNA]</scope>
    <source>
        <strain evidence="2 3">3B26</strain>
    </source>
</reference>
<keyword evidence="1" id="KW-0812">Transmembrane</keyword>
<feature type="transmembrane region" description="Helical" evidence="1">
    <location>
        <begin position="354"/>
        <end position="373"/>
    </location>
</feature>
<dbReference type="AlphaFoldDB" id="A0AAJ1F1R1"/>
<keyword evidence="1" id="KW-0472">Membrane</keyword>
<comment type="caution">
    <text evidence="2">The sequence shown here is derived from an EMBL/GenBank/DDBJ whole genome shotgun (WGS) entry which is preliminary data.</text>
</comment>
<feature type="transmembrane region" description="Helical" evidence="1">
    <location>
        <begin position="64"/>
        <end position="84"/>
    </location>
</feature>
<keyword evidence="1" id="KW-1133">Transmembrane helix</keyword>
<feature type="transmembrane region" description="Helical" evidence="1">
    <location>
        <begin position="104"/>
        <end position="126"/>
    </location>
</feature>
<feature type="transmembrane region" description="Helical" evidence="1">
    <location>
        <begin position="260"/>
        <end position="281"/>
    </location>
</feature>
<accession>A0AAJ1F1R1</accession>
<evidence type="ECO:0000313" key="3">
    <source>
        <dbReference type="Proteomes" id="UP001297581"/>
    </source>
</evidence>
<gene>
    <name evidence="2" type="ORF">MJ923_15920</name>
</gene>
<feature type="transmembrane region" description="Helical" evidence="1">
    <location>
        <begin position="329"/>
        <end position="348"/>
    </location>
</feature>
<feature type="transmembrane region" description="Helical" evidence="1">
    <location>
        <begin position="236"/>
        <end position="253"/>
    </location>
</feature>
<protein>
    <submittedName>
        <fullName evidence="2">DUF6136 family protein</fullName>
    </submittedName>
</protein>
<dbReference type="EMBL" id="JAKUDL010000006">
    <property type="protein sequence ID" value="MCH4295792.1"/>
    <property type="molecule type" value="Genomic_DNA"/>
</dbReference>
<sequence>MTYWQLRMALLRHPISAALAALNQSGLFVLTIMGTALPAVFFLILLNFGILLDHNVDASERLPILLHLILLQILWMGLMRDAILGMKAKLLLRSVPGHHAHQRVSMLLASMVNPLLWPPLVILLGSAPSAWPALAPQWLLPLLLLALQWCCLFAPAGALLYLQLIFGLSLLDLTQQQADWLLSLPGMVSLLLLLLVCQRLPTRSLTLALRRLFARLPVPVFAYLAQAMITEALHGLVLRLTLALLTIAAGHLVQSQVADFAGAVQTVTVSLLGAIAASWQFPLNRFLSDKGVFLASLPKQFQTKMLLLGQPLALGLLMFQFWQYHGEHCWLQLGLFCLQLGFIQYVTLRAERQYALATLLAMFTAIGGFLLLAN</sequence>
<organism evidence="2 3">
    <name type="scientific">Shewanella zhuhaiensis</name>
    <dbReference type="NCBI Taxonomy" id="2919576"/>
    <lineage>
        <taxon>Bacteria</taxon>
        <taxon>Pseudomonadati</taxon>
        <taxon>Pseudomonadota</taxon>
        <taxon>Gammaproteobacteria</taxon>
        <taxon>Alteromonadales</taxon>
        <taxon>Shewanellaceae</taxon>
        <taxon>Shewanella</taxon>
    </lineage>
</organism>
<feature type="transmembrane region" description="Helical" evidence="1">
    <location>
        <begin position="138"/>
        <end position="160"/>
    </location>
</feature>
<feature type="transmembrane region" description="Helical" evidence="1">
    <location>
        <begin position="180"/>
        <end position="200"/>
    </location>
</feature>
<dbReference type="InterPro" id="IPR045614">
    <property type="entry name" value="DUF6136"/>
</dbReference>
<dbReference type="Proteomes" id="UP001297581">
    <property type="component" value="Unassembled WGS sequence"/>
</dbReference>
<name>A0AAJ1F1R1_9GAMM</name>
<feature type="transmembrane region" description="Helical" evidence="1">
    <location>
        <begin position="27"/>
        <end position="52"/>
    </location>
</feature>
<proteinExistence type="predicted"/>
<evidence type="ECO:0000313" key="2">
    <source>
        <dbReference type="EMBL" id="MCH4295792.1"/>
    </source>
</evidence>
<dbReference type="Pfam" id="PF19632">
    <property type="entry name" value="DUF6136"/>
    <property type="match status" value="1"/>
</dbReference>